<dbReference type="Gene3D" id="1.10.10.10">
    <property type="entry name" value="Winged helix-like DNA-binding domain superfamily/Winged helix DNA-binding domain"/>
    <property type="match status" value="1"/>
</dbReference>
<dbReference type="RefSeq" id="WP_160722562.1">
    <property type="nucleotide sequence ID" value="NZ_SUMG01000018.1"/>
</dbReference>
<dbReference type="CDD" id="cd00090">
    <property type="entry name" value="HTH_ARSR"/>
    <property type="match status" value="1"/>
</dbReference>
<proteinExistence type="predicted"/>
<dbReference type="AlphaFoldDB" id="A0AA43XMM7"/>
<dbReference type="SUPFAM" id="SSF46785">
    <property type="entry name" value="Winged helix' DNA-binding domain"/>
    <property type="match status" value="1"/>
</dbReference>
<dbReference type="InterPro" id="IPR036390">
    <property type="entry name" value="WH_DNA-bd_sf"/>
</dbReference>
<evidence type="ECO:0000313" key="1">
    <source>
        <dbReference type="EMBL" id="NBG89166.1"/>
    </source>
</evidence>
<sequence length="207" mass="24011">MKDIMVLRELEQIKAISHSYRVEILECFEGDEPQTAKQIAEKLEEPHAKINYHIKSLLKVGILNLVDERVKSGIVEKYYLPAAKVLMIDKNFIKNGGDELTQSINQAYISIFEKINSDFYKNIEVAEASRFINQYSDYYLTKEEAKELMKKVENVMVDFLDDKRKNNRENVIPYNFAVLGLSKDHRGKKIISEEETESLDTIVDNNV</sequence>
<dbReference type="EMBL" id="SUMG01000018">
    <property type="protein sequence ID" value="NBG89166.1"/>
    <property type="molecule type" value="Genomic_DNA"/>
</dbReference>
<dbReference type="Proteomes" id="UP000449710">
    <property type="component" value="Unassembled WGS sequence"/>
</dbReference>
<gene>
    <name evidence="1" type="ORF">ISALK_11765</name>
</gene>
<reference evidence="1 2" key="1">
    <citation type="submission" date="2019-04" db="EMBL/GenBank/DDBJ databases">
        <title>Isachenkonia alkalipeptolytica gen. nov. sp. nov. a new anaerobic, alkiliphilic organothrophic bacterium capable to reduce synthesized ferrihydrite isolated from a soda lake.</title>
        <authorList>
            <person name="Toshchakov S.V."/>
            <person name="Zavarzina D.G."/>
            <person name="Zhilina T.N."/>
            <person name="Kostrikina N.A."/>
            <person name="Kublanov I.V."/>
        </authorList>
    </citation>
    <scope>NUCLEOTIDE SEQUENCE [LARGE SCALE GENOMIC DNA]</scope>
    <source>
        <strain evidence="1 2">Z-1701</strain>
    </source>
</reference>
<comment type="caution">
    <text evidence="1">The sequence shown here is derived from an EMBL/GenBank/DDBJ whole genome shotgun (WGS) entry which is preliminary data.</text>
</comment>
<dbReference type="InterPro" id="IPR011991">
    <property type="entry name" value="ArsR-like_HTH"/>
</dbReference>
<dbReference type="Pfam" id="PF12840">
    <property type="entry name" value="HTH_20"/>
    <property type="match status" value="1"/>
</dbReference>
<evidence type="ECO:0000313" key="2">
    <source>
        <dbReference type="Proteomes" id="UP000449710"/>
    </source>
</evidence>
<protein>
    <submittedName>
        <fullName evidence="1">Helix-turn-helix transcriptional regulator</fullName>
    </submittedName>
</protein>
<accession>A0AA43XMM7</accession>
<organism evidence="1 2">
    <name type="scientific">Isachenkonia alkalipeptolytica</name>
    <dbReference type="NCBI Taxonomy" id="2565777"/>
    <lineage>
        <taxon>Bacteria</taxon>
        <taxon>Bacillati</taxon>
        <taxon>Bacillota</taxon>
        <taxon>Clostridia</taxon>
        <taxon>Eubacteriales</taxon>
        <taxon>Clostridiaceae</taxon>
        <taxon>Isachenkonia</taxon>
    </lineage>
</organism>
<keyword evidence="2" id="KW-1185">Reference proteome</keyword>
<dbReference type="InterPro" id="IPR036388">
    <property type="entry name" value="WH-like_DNA-bd_sf"/>
</dbReference>
<name>A0AA43XMM7_9CLOT</name>